<protein>
    <submittedName>
        <fullName evidence="2">Uncharacterized protein</fullName>
    </submittedName>
</protein>
<evidence type="ECO:0000313" key="2">
    <source>
        <dbReference type="EMBL" id="KAJ5461335.1"/>
    </source>
</evidence>
<dbReference type="EMBL" id="JAPVEA010000002">
    <property type="protein sequence ID" value="KAJ5461335.1"/>
    <property type="molecule type" value="Genomic_DNA"/>
</dbReference>
<accession>A0AAD6G783</accession>
<evidence type="ECO:0000313" key="3">
    <source>
        <dbReference type="Proteomes" id="UP001213681"/>
    </source>
</evidence>
<dbReference type="RefSeq" id="XP_056770377.1">
    <property type="nucleotide sequence ID" value="XM_056906270.1"/>
</dbReference>
<sequence>MAWQVDGTCSTGEFRVLRRPRDPETPQGQKPTAHGPKPCQSENQTPNKHDQRVTAEGGSRWRAKPNPVDCAAEVWGNNPISPHELDTISSVHDAMDGAWRDPF</sequence>
<gene>
    <name evidence="2" type="ORF">N7458_002887</name>
</gene>
<proteinExistence type="predicted"/>
<keyword evidence="3" id="KW-1185">Reference proteome</keyword>
<evidence type="ECO:0000256" key="1">
    <source>
        <dbReference type="SAM" id="MobiDB-lite"/>
    </source>
</evidence>
<feature type="compositionally biased region" description="Basic and acidic residues" evidence="1">
    <location>
        <begin position="15"/>
        <end position="24"/>
    </location>
</feature>
<reference evidence="2" key="1">
    <citation type="submission" date="2022-12" db="EMBL/GenBank/DDBJ databases">
        <authorList>
            <person name="Petersen C."/>
        </authorList>
    </citation>
    <scope>NUCLEOTIDE SEQUENCE</scope>
    <source>
        <strain evidence="2">IBT 16125</strain>
    </source>
</reference>
<name>A0AAD6G783_9EURO</name>
<reference evidence="2" key="2">
    <citation type="journal article" date="2023" name="IMA Fungus">
        <title>Comparative genomic study of the Penicillium genus elucidates a diverse pangenome and 15 lateral gene transfer events.</title>
        <authorList>
            <person name="Petersen C."/>
            <person name="Sorensen T."/>
            <person name="Nielsen M.R."/>
            <person name="Sondergaard T.E."/>
            <person name="Sorensen J.L."/>
            <person name="Fitzpatrick D.A."/>
            <person name="Frisvad J.C."/>
            <person name="Nielsen K.L."/>
        </authorList>
    </citation>
    <scope>NUCLEOTIDE SEQUENCE</scope>
    <source>
        <strain evidence="2">IBT 16125</strain>
    </source>
</reference>
<dbReference type="AlphaFoldDB" id="A0AAD6G783"/>
<organism evidence="2 3">
    <name type="scientific">Penicillium daleae</name>
    <dbReference type="NCBI Taxonomy" id="63821"/>
    <lineage>
        <taxon>Eukaryota</taxon>
        <taxon>Fungi</taxon>
        <taxon>Dikarya</taxon>
        <taxon>Ascomycota</taxon>
        <taxon>Pezizomycotina</taxon>
        <taxon>Eurotiomycetes</taxon>
        <taxon>Eurotiomycetidae</taxon>
        <taxon>Eurotiales</taxon>
        <taxon>Aspergillaceae</taxon>
        <taxon>Penicillium</taxon>
    </lineage>
</organism>
<dbReference type="Proteomes" id="UP001213681">
    <property type="component" value="Unassembled WGS sequence"/>
</dbReference>
<feature type="region of interest" description="Disordered" evidence="1">
    <location>
        <begin position="1"/>
        <end position="66"/>
    </location>
</feature>
<dbReference type="GeneID" id="81596513"/>
<comment type="caution">
    <text evidence="2">The sequence shown here is derived from an EMBL/GenBank/DDBJ whole genome shotgun (WGS) entry which is preliminary data.</text>
</comment>